<dbReference type="RefSeq" id="WP_009764962.1">
    <property type="nucleotide sequence ID" value="NZ_CP009223.1"/>
</dbReference>
<dbReference type="InterPro" id="IPR015943">
    <property type="entry name" value="WD40/YVTN_repeat-like_dom_sf"/>
</dbReference>
<organism evidence="2 3">
    <name type="scientific">Weissella ceti</name>
    <dbReference type="NCBI Taxonomy" id="759620"/>
    <lineage>
        <taxon>Bacteria</taxon>
        <taxon>Bacillati</taxon>
        <taxon>Bacillota</taxon>
        <taxon>Bacilli</taxon>
        <taxon>Lactobacillales</taxon>
        <taxon>Lactobacillaceae</taxon>
        <taxon>Weissella</taxon>
    </lineage>
</organism>
<dbReference type="Gene3D" id="2.130.10.10">
    <property type="entry name" value="YVTN repeat-like/Quinoprotein amine dehydrogenase"/>
    <property type="match status" value="1"/>
</dbReference>
<comment type="similarity">
    <text evidence="1">Belongs to the cycloisomerase 2 family.</text>
</comment>
<gene>
    <name evidence="2" type="ORF">WS74_0384</name>
</gene>
<dbReference type="AlphaFoldDB" id="A0A075U5B4"/>
<dbReference type="Pfam" id="PF10282">
    <property type="entry name" value="Lactonase"/>
    <property type="match status" value="1"/>
</dbReference>
<dbReference type="KEGG" id="wce:WS08_0383"/>
<accession>A0A075U5B4</accession>
<dbReference type="GO" id="GO:0005829">
    <property type="term" value="C:cytosol"/>
    <property type="evidence" value="ECO:0007669"/>
    <property type="project" value="TreeGrafter"/>
</dbReference>
<keyword evidence="3" id="KW-1185">Reference proteome</keyword>
<reference evidence="3" key="2">
    <citation type="submission" date="2014-08" db="EMBL/GenBank/DDBJ databases">
        <title>Complete genome of Weissella ceti strain WS74 isolated from diseased rainbow trout in Brazil.</title>
        <authorList>
            <person name="Figueiredo H.C.P."/>
            <person name="Leal C.A.G."/>
            <person name="Pereira F.L."/>
            <person name="Soares S.C."/>
            <person name="Dorella F.A."/>
            <person name="Carvalho A.F."/>
            <person name="Azevedo V.A.C."/>
        </authorList>
    </citation>
    <scope>NUCLEOTIDE SEQUENCE [LARGE SCALE GENOMIC DNA]</scope>
    <source>
        <strain evidence="3">WS74</strain>
    </source>
</reference>
<dbReference type="InterPro" id="IPR011048">
    <property type="entry name" value="Haem_d1_sf"/>
</dbReference>
<dbReference type="PANTHER" id="PTHR30344:SF1">
    <property type="entry name" value="6-PHOSPHOGLUCONOLACTONASE"/>
    <property type="match status" value="1"/>
</dbReference>
<dbReference type="PANTHER" id="PTHR30344">
    <property type="entry name" value="6-PHOSPHOGLUCONOLACTONASE-RELATED"/>
    <property type="match status" value="1"/>
</dbReference>
<dbReference type="InterPro" id="IPR050282">
    <property type="entry name" value="Cycloisomerase_2"/>
</dbReference>
<dbReference type="InterPro" id="IPR019405">
    <property type="entry name" value="Lactonase_7-beta_prop"/>
</dbReference>
<sequence>MAEKILFGTYTKSASKGIYEATFDDATGTMGPVELVAEVGSPTYVALSKANKLYAVDRKNGEEGGIAMLDYANDQAEMVQEVVEPGASAAYVAVDEARQFVYSANYHRGLVQVFKIEADGQLTETDRYQATGKGPRPEQASSHMHFFNVTPDGRLVAVDLGSDNVLTFDLSSDGKLTLVNTYTTEPGYGPRHIRFSADGKHAYLLGELSSKLTVLSYNEDGSLTPLQVVSTIPADWTEHNGTAAIYLSNDNRFLYSTNRGHNSMAVFEIQEDGAHVELIQLISTEGEFPRDFALSPSNDYLIAANQNTDNVTIYSRDAQSGKLTLKEKDLFLPEGVCVKFI</sequence>
<evidence type="ECO:0000313" key="2">
    <source>
        <dbReference type="EMBL" id="AIM62636.1"/>
    </source>
</evidence>
<reference evidence="2 3" key="1">
    <citation type="journal article" date="2014" name="Genome Announc.">
        <title>Complete Genome Sequences of Fish Pathogenic Weissella ceti Strains WS74 and WS105.</title>
        <authorList>
            <person name="Figueiredo H.C."/>
            <person name="Leal C.A."/>
            <person name="Dorella F.A."/>
            <person name="Carvalho A.F."/>
            <person name="Soares S.C."/>
            <person name="Pereira F.L."/>
            <person name="Azevedo V.A."/>
        </authorList>
    </citation>
    <scope>NUCLEOTIDE SEQUENCE [LARGE SCALE GENOMIC DNA]</scope>
    <source>
        <strain evidence="2 3">WS74</strain>
    </source>
</reference>
<dbReference type="KEGG" id="wci:WS105_0381"/>
<dbReference type="SUPFAM" id="SSF51004">
    <property type="entry name" value="C-terminal (heme d1) domain of cytochrome cd1-nitrite reductase"/>
    <property type="match status" value="1"/>
</dbReference>
<dbReference type="OrthoDB" id="9790815at2"/>
<dbReference type="PATRIC" id="fig|759620.7.peg.369"/>
<protein>
    <submittedName>
        <fullName evidence="2">6-phosphogluconolactonase</fullName>
    </submittedName>
</protein>
<evidence type="ECO:0000256" key="1">
    <source>
        <dbReference type="ARBA" id="ARBA00005564"/>
    </source>
</evidence>
<dbReference type="Proteomes" id="UP000029079">
    <property type="component" value="Chromosome"/>
</dbReference>
<proteinExistence type="inferred from homology"/>
<evidence type="ECO:0000313" key="3">
    <source>
        <dbReference type="Proteomes" id="UP000029079"/>
    </source>
</evidence>
<dbReference type="GO" id="GO:0017057">
    <property type="term" value="F:6-phosphogluconolactonase activity"/>
    <property type="evidence" value="ECO:0007669"/>
    <property type="project" value="TreeGrafter"/>
</dbReference>
<dbReference type="STRING" id="759620.WS105_0381"/>
<dbReference type="KEGG" id="wct:WS74_0384"/>
<name>A0A075U5B4_9LACO</name>
<dbReference type="EMBL" id="CP009223">
    <property type="protein sequence ID" value="AIM62636.1"/>
    <property type="molecule type" value="Genomic_DNA"/>
</dbReference>